<dbReference type="InterPro" id="IPR011042">
    <property type="entry name" value="6-blade_b-propeller_TolB-like"/>
</dbReference>
<comment type="similarity">
    <text evidence="1">Belongs to the TolB family.</text>
</comment>
<dbReference type="Proteomes" id="UP001401887">
    <property type="component" value="Unassembled WGS sequence"/>
</dbReference>
<dbReference type="Pfam" id="PF07676">
    <property type="entry name" value="PD40"/>
    <property type="match status" value="2"/>
</dbReference>
<keyword evidence="3" id="KW-1185">Reference proteome</keyword>
<gene>
    <name evidence="2" type="primary">tolB</name>
    <name evidence="2" type="ORF">Dcar01_01162</name>
</gene>
<evidence type="ECO:0000256" key="1">
    <source>
        <dbReference type="ARBA" id="ARBA00009820"/>
    </source>
</evidence>
<name>A0ABP9W7C2_9DEIO</name>
<dbReference type="RefSeq" id="WP_345462319.1">
    <property type="nucleotide sequence ID" value="NZ_BAABRP010000002.1"/>
</dbReference>
<protein>
    <submittedName>
        <fullName evidence="2">Tol-Pal system protein TolB</fullName>
    </submittedName>
</protein>
<dbReference type="PANTHER" id="PTHR36842">
    <property type="entry name" value="PROTEIN TOLB HOMOLOG"/>
    <property type="match status" value="1"/>
</dbReference>
<dbReference type="Gene3D" id="2.120.10.30">
    <property type="entry name" value="TolB, C-terminal domain"/>
    <property type="match status" value="2"/>
</dbReference>
<dbReference type="SUPFAM" id="SSF82171">
    <property type="entry name" value="DPP6 N-terminal domain-like"/>
    <property type="match status" value="1"/>
</dbReference>
<proteinExistence type="inferred from homology"/>
<dbReference type="InterPro" id="IPR011659">
    <property type="entry name" value="WD40"/>
</dbReference>
<dbReference type="EMBL" id="BAABRP010000002">
    <property type="protein sequence ID" value="GAA5512448.1"/>
    <property type="molecule type" value="Genomic_DNA"/>
</dbReference>
<accession>A0ABP9W7C2</accession>
<reference evidence="2 3" key="1">
    <citation type="submission" date="2024-02" db="EMBL/GenBank/DDBJ databases">
        <title>Deinococcus carri NBRC 110142.</title>
        <authorList>
            <person name="Ichikawa N."/>
            <person name="Katano-Makiyama Y."/>
            <person name="Hidaka K."/>
        </authorList>
    </citation>
    <scope>NUCLEOTIDE SEQUENCE [LARGE SCALE GENOMIC DNA]</scope>
    <source>
        <strain evidence="2 3">NBRC 110142</strain>
    </source>
</reference>
<evidence type="ECO:0000313" key="2">
    <source>
        <dbReference type="EMBL" id="GAA5512448.1"/>
    </source>
</evidence>
<organism evidence="2 3">
    <name type="scientific">Deinococcus carri</name>
    <dbReference type="NCBI Taxonomy" id="1211323"/>
    <lineage>
        <taxon>Bacteria</taxon>
        <taxon>Thermotogati</taxon>
        <taxon>Deinococcota</taxon>
        <taxon>Deinococci</taxon>
        <taxon>Deinococcales</taxon>
        <taxon>Deinococcaceae</taxon>
        <taxon>Deinococcus</taxon>
    </lineage>
</organism>
<comment type="caution">
    <text evidence="2">The sequence shown here is derived from an EMBL/GenBank/DDBJ whole genome shotgun (WGS) entry which is preliminary data.</text>
</comment>
<dbReference type="PANTHER" id="PTHR36842:SF1">
    <property type="entry name" value="PROTEIN TOLB"/>
    <property type="match status" value="1"/>
</dbReference>
<evidence type="ECO:0000313" key="3">
    <source>
        <dbReference type="Proteomes" id="UP001401887"/>
    </source>
</evidence>
<sequence>MLTFSDPRPIMQGGVTDLRANWTPDGQWLVFERLQDSVRRLHRVRPDGSELERLALEDPAGSNSTGRPAFLTPDDFVFVSDRLGRPALFRCQRGQVGVLHVGSQACYGPALGVTGAWPLLYFQQDGTRASHIQALEEDGHVEQLTTQPGVQDQPWPLPDGKTFVFHAQGDDGNLVYVQALVPGAEPVCLSDVDEGTSYVTPFPSPDGQWIAFTSAHRGREQVWIMRPDGSARQQITHGEPHSFPAWSPDGQRLVYTQGRPTAEAPSGHLVTVGVS</sequence>